<evidence type="ECO:0000256" key="3">
    <source>
        <dbReference type="ARBA" id="ARBA00012737"/>
    </source>
</evidence>
<protein>
    <recommendedName>
        <fullName evidence="3">asparagine synthase (glutamine-hydrolyzing)</fullName>
        <ecNumber evidence="3">6.3.5.4</ecNumber>
    </recommendedName>
</protein>
<dbReference type="InterPro" id="IPR006426">
    <property type="entry name" value="Asn_synth_AEB"/>
</dbReference>
<accession>A0A396FCX8</accession>
<dbReference type="CDD" id="cd00712">
    <property type="entry name" value="AsnB"/>
    <property type="match status" value="1"/>
</dbReference>
<dbReference type="Gene3D" id="3.60.20.10">
    <property type="entry name" value="Glutamine Phosphoribosylpyrophosphate, subunit 1, domain 1"/>
    <property type="match status" value="1"/>
</dbReference>
<dbReference type="InterPro" id="IPR014729">
    <property type="entry name" value="Rossmann-like_a/b/a_fold"/>
</dbReference>
<dbReference type="Pfam" id="PF00733">
    <property type="entry name" value="Asn_synthase"/>
    <property type="match status" value="1"/>
</dbReference>
<keyword evidence="6 9" id="KW-0061">Asparagine biosynthesis</keyword>
<feature type="binding site" evidence="10">
    <location>
        <position position="106"/>
    </location>
    <ligand>
        <name>L-glutamine</name>
        <dbReference type="ChEBI" id="CHEBI:58359"/>
    </ligand>
</feature>
<evidence type="ECO:0000256" key="1">
    <source>
        <dbReference type="ARBA" id="ARBA00005187"/>
    </source>
</evidence>
<evidence type="ECO:0000259" key="12">
    <source>
        <dbReference type="PROSITE" id="PS51278"/>
    </source>
</evidence>
<feature type="active site" description="For GATase activity" evidence="9">
    <location>
        <position position="2"/>
    </location>
</feature>
<dbReference type="CDD" id="cd01991">
    <property type="entry name" value="Asn_synthase_B_C"/>
    <property type="match status" value="1"/>
</dbReference>
<dbReference type="InterPro" id="IPR001962">
    <property type="entry name" value="Asn_synthase"/>
</dbReference>
<dbReference type="NCBIfam" id="TIGR01536">
    <property type="entry name" value="asn_synth_AEB"/>
    <property type="match status" value="1"/>
</dbReference>
<comment type="pathway">
    <text evidence="1">Amino-acid biosynthesis; L-asparagine biosynthesis; L-asparagine from L-aspartate (L-Gln route): step 1/1.</text>
</comment>
<evidence type="ECO:0000256" key="8">
    <source>
        <dbReference type="ARBA" id="ARBA00048741"/>
    </source>
</evidence>
<dbReference type="Proteomes" id="UP000266698">
    <property type="component" value="Unassembled WGS sequence"/>
</dbReference>
<dbReference type="PIRSF" id="PIRSF001589">
    <property type="entry name" value="Asn_synthetase_glu-h"/>
    <property type="match status" value="1"/>
</dbReference>
<dbReference type="Gene3D" id="3.40.50.620">
    <property type="entry name" value="HUPs"/>
    <property type="match status" value="1"/>
</dbReference>
<dbReference type="GO" id="GO:0004066">
    <property type="term" value="F:asparagine synthase (glutamine-hydrolyzing) activity"/>
    <property type="evidence" value="ECO:0007669"/>
    <property type="project" value="UniProtKB-EC"/>
</dbReference>
<keyword evidence="4 10" id="KW-0547">Nucleotide-binding</keyword>
<sequence>MCGIAGFCNFKEDFEENTDYWNFRLEKMRAVLAHRGNDARGRFLKKHIGLSHSRLAIRDILCGDQPMTRTHNGYDYTICYNGEIYNTDELIPELSENGFVCSTTSDTEVILYAYIHWGADFVNRLNGIFAFAIWDTAKNRLLLYRDRVGVKPLFYAIRGDSLVFGSEPKACFAHPAVKPELDKQGLQELLAIGPAHTSGLSLFKDLFEVLPGHFMIYSQNGLHDETYWELTSREHTESYQDTVAHTRFLVEDAIKRQMVSDVPVCTFLSGGIDSSIVTAIAANYMNTRGKTLNTFSFDFKDNDRYFKANAFQPERDLPYVNRMLEEYETAHSYLECDENSLFKALFAAVDAKDMPGMTDVDSSLLYFCSLVSRKNKVALTGECADEIFGGYPWFYRKELLERYGFPWSSDVAPRLALLRDDVGFELDLSGYQAFRYEESRSKAPLLYGEAGEDESRRIIGYLNIKWFMQTLLDRMDRTSMYSELEARVPFADHRIIEYVFNVPWHMKYQNGVEKTLLRDAFSDVLPPELLHRKKSPYPKTYHPGYEALLIKGMEEILDSPNAPVRALIDTGKTREFLKAPAEYGRPWFGQLMAGPQLIAYFIQINYWMEKYQLSV</sequence>
<dbReference type="PANTHER" id="PTHR43284">
    <property type="entry name" value="ASPARAGINE SYNTHETASE (GLUTAMINE-HYDROLYZING)"/>
    <property type="match status" value="1"/>
</dbReference>
<dbReference type="InterPro" id="IPR051786">
    <property type="entry name" value="ASN_synthetase/amidase"/>
</dbReference>
<feature type="domain" description="Glutamine amidotransferase type-2" evidence="12">
    <location>
        <begin position="2"/>
        <end position="220"/>
    </location>
</feature>
<comment type="similarity">
    <text evidence="2">Belongs to the asparagine synthetase family.</text>
</comment>
<evidence type="ECO:0000256" key="2">
    <source>
        <dbReference type="ARBA" id="ARBA00005752"/>
    </source>
</evidence>
<dbReference type="EC" id="6.3.5.4" evidence="3"/>
<keyword evidence="7 9" id="KW-0315">Glutamine amidotransferase</keyword>
<dbReference type="PROSITE" id="PS51278">
    <property type="entry name" value="GATASE_TYPE_2"/>
    <property type="match status" value="1"/>
</dbReference>
<evidence type="ECO:0000256" key="10">
    <source>
        <dbReference type="PIRSR" id="PIRSR001589-2"/>
    </source>
</evidence>
<dbReference type="EMBL" id="QRPB01000017">
    <property type="protein sequence ID" value="RHL76882.1"/>
    <property type="molecule type" value="Genomic_DNA"/>
</dbReference>
<evidence type="ECO:0000256" key="11">
    <source>
        <dbReference type="PIRSR" id="PIRSR001589-3"/>
    </source>
</evidence>
<dbReference type="GO" id="GO:0005829">
    <property type="term" value="C:cytosol"/>
    <property type="evidence" value="ECO:0007669"/>
    <property type="project" value="TreeGrafter"/>
</dbReference>
<comment type="caution">
    <text evidence="13">The sequence shown here is derived from an EMBL/GenBank/DDBJ whole genome shotgun (WGS) entry which is preliminary data.</text>
</comment>
<name>A0A396FCX8_9FIRM</name>
<evidence type="ECO:0000256" key="5">
    <source>
        <dbReference type="ARBA" id="ARBA00022840"/>
    </source>
</evidence>
<dbReference type="PANTHER" id="PTHR43284:SF1">
    <property type="entry name" value="ASPARAGINE SYNTHETASE"/>
    <property type="match status" value="1"/>
</dbReference>
<dbReference type="GO" id="GO:0006529">
    <property type="term" value="P:asparagine biosynthetic process"/>
    <property type="evidence" value="ECO:0007669"/>
    <property type="project" value="UniProtKB-KW"/>
</dbReference>
<reference evidence="13 14" key="1">
    <citation type="submission" date="2018-08" db="EMBL/GenBank/DDBJ databases">
        <title>A genome reference for cultivated species of the human gut microbiota.</title>
        <authorList>
            <person name="Zou Y."/>
            <person name="Xue W."/>
            <person name="Luo G."/>
        </authorList>
    </citation>
    <scope>NUCLEOTIDE SEQUENCE [LARGE SCALE GENOMIC DNA]</scope>
    <source>
        <strain evidence="13 14">AF36-2BH</strain>
    </source>
</reference>
<dbReference type="Pfam" id="PF13537">
    <property type="entry name" value="GATase_7"/>
    <property type="match status" value="1"/>
</dbReference>
<evidence type="ECO:0000256" key="9">
    <source>
        <dbReference type="PIRSR" id="PIRSR001589-1"/>
    </source>
</evidence>
<keyword evidence="13" id="KW-0436">Ligase</keyword>
<dbReference type="RefSeq" id="WP_118375575.1">
    <property type="nucleotide sequence ID" value="NZ_QRPB01000017.1"/>
</dbReference>
<evidence type="ECO:0000256" key="4">
    <source>
        <dbReference type="ARBA" id="ARBA00022741"/>
    </source>
</evidence>
<organism evidence="13 14">
    <name type="scientific">Agathobacter rectalis</name>
    <dbReference type="NCBI Taxonomy" id="39491"/>
    <lineage>
        <taxon>Bacteria</taxon>
        <taxon>Bacillati</taxon>
        <taxon>Bacillota</taxon>
        <taxon>Clostridia</taxon>
        <taxon>Lachnospirales</taxon>
        <taxon>Lachnospiraceae</taxon>
        <taxon>Agathobacter</taxon>
    </lineage>
</organism>
<dbReference type="SUPFAM" id="SSF52402">
    <property type="entry name" value="Adenine nucleotide alpha hydrolases-like"/>
    <property type="match status" value="1"/>
</dbReference>
<dbReference type="GO" id="GO:0005524">
    <property type="term" value="F:ATP binding"/>
    <property type="evidence" value="ECO:0007669"/>
    <property type="project" value="UniProtKB-KW"/>
</dbReference>
<comment type="catalytic activity">
    <reaction evidence="8">
        <text>L-aspartate + L-glutamine + ATP + H2O = L-asparagine + L-glutamate + AMP + diphosphate + H(+)</text>
        <dbReference type="Rhea" id="RHEA:12228"/>
        <dbReference type="ChEBI" id="CHEBI:15377"/>
        <dbReference type="ChEBI" id="CHEBI:15378"/>
        <dbReference type="ChEBI" id="CHEBI:29985"/>
        <dbReference type="ChEBI" id="CHEBI:29991"/>
        <dbReference type="ChEBI" id="CHEBI:30616"/>
        <dbReference type="ChEBI" id="CHEBI:33019"/>
        <dbReference type="ChEBI" id="CHEBI:58048"/>
        <dbReference type="ChEBI" id="CHEBI:58359"/>
        <dbReference type="ChEBI" id="CHEBI:456215"/>
        <dbReference type="EC" id="6.3.5.4"/>
    </reaction>
</comment>
<dbReference type="InterPro" id="IPR017932">
    <property type="entry name" value="GATase_2_dom"/>
</dbReference>
<gene>
    <name evidence="13" type="primary">asnB</name>
    <name evidence="13" type="ORF">DW001_12495</name>
</gene>
<evidence type="ECO:0000313" key="14">
    <source>
        <dbReference type="Proteomes" id="UP000266698"/>
    </source>
</evidence>
<keyword evidence="9" id="KW-0028">Amino-acid biosynthesis</keyword>
<dbReference type="InterPro" id="IPR029055">
    <property type="entry name" value="Ntn_hydrolases_N"/>
</dbReference>
<evidence type="ECO:0000256" key="6">
    <source>
        <dbReference type="ARBA" id="ARBA00022888"/>
    </source>
</evidence>
<proteinExistence type="inferred from homology"/>
<keyword evidence="5 10" id="KW-0067">ATP-binding</keyword>
<dbReference type="SUPFAM" id="SSF56235">
    <property type="entry name" value="N-terminal nucleophile aminohydrolases (Ntn hydrolases)"/>
    <property type="match status" value="1"/>
</dbReference>
<dbReference type="AlphaFoldDB" id="A0A396FCX8"/>
<evidence type="ECO:0000313" key="13">
    <source>
        <dbReference type="EMBL" id="RHL76882.1"/>
    </source>
</evidence>
<dbReference type="InterPro" id="IPR033738">
    <property type="entry name" value="AsnB_N"/>
</dbReference>
<evidence type="ECO:0000256" key="7">
    <source>
        <dbReference type="ARBA" id="ARBA00022962"/>
    </source>
</evidence>
<feature type="site" description="Important for beta-aspartyl-AMP intermediate formation" evidence="11">
    <location>
        <position position="382"/>
    </location>
</feature>